<comment type="caution">
    <text evidence="1">The sequence shown here is derived from an EMBL/GenBank/DDBJ whole genome shotgun (WGS) entry which is preliminary data.</text>
</comment>
<dbReference type="InterPro" id="IPR025533">
    <property type="entry name" value="DUF4419"/>
</dbReference>
<evidence type="ECO:0000313" key="1">
    <source>
        <dbReference type="EMBL" id="KAF4618562.1"/>
    </source>
</evidence>
<gene>
    <name evidence="1" type="ORF">D9613_009791</name>
</gene>
<proteinExistence type="predicted"/>
<dbReference type="Proteomes" id="UP000521872">
    <property type="component" value="Unassembled WGS sequence"/>
</dbReference>
<reference evidence="1 2" key="1">
    <citation type="submission" date="2019-12" db="EMBL/GenBank/DDBJ databases">
        <authorList>
            <person name="Floudas D."/>
            <person name="Bentzer J."/>
            <person name="Ahren D."/>
            <person name="Johansson T."/>
            <person name="Persson P."/>
            <person name="Tunlid A."/>
        </authorList>
    </citation>
    <scope>NUCLEOTIDE SEQUENCE [LARGE SCALE GENOMIC DNA]</scope>
    <source>
        <strain evidence="1 2">CBS 102.39</strain>
    </source>
</reference>
<sequence>MPVTFEVASHAATQVKPSYRSLKTIDDLLASTWGEYSKTTRSKEILQSSLVDPNLSRISATHNGFVNTVVNAYNGHHHLVLRPDDVWIAILGQFHLYVNSHAEDLRSHFVAHEGKKELVVVAIGTRYTVDFGSLAHQMTNIIEENIVDKDLKDWILPDFSTTTKSDIVTCSVLMMATLKAYFTYTFSLRCGISSVTLEGERSDWVKILERVEKLDMFGEEPTAWANLLRPVLRRFVAAFDGEPDIDFWGKVCHHHNMGSGPTYLSGWITAFCVWSNDGKWMGPVGPNVSVSPPYSPTKGNLNLQLDGVLYGYIDSNDVPTGFCEVDVKLDDNGEMFNCIMVAGHLSMLTIGDHLDTVRPLPAWFMFIKE</sequence>
<protein>
    <submittedName>
        <fullName evidence="1">Uncharacterized protein</fullName>
    </submittedName>
</protein>
<dbReference type="EMBL" id="JAACJL010000017">
    <property type="protein sequence ID" value="KAF4618562.1"/>
    <property type="molecule type" value="Genomic_DNA"/>
</dbReference>
<dbReference type="Gene3D" id="1.20.120.1060">
    <property type="match status" value="1"/>
</dbReference>
<organism evidence="1 2">
    <name type="scientific">Agrocybe pediades</name>
    <dbReference type="NCBI Taxonomy" id="84607"/>
    <lineage>
        <taxon>Eukaryota</taxon>
        <taxon>Fungi</taxon>
        <taxon>Dikarya</taxon>
        <taxon>Basidiomycota</taxon>
        <taxon>Agaricomycotina</taxon>
        <taxon>Agaricomycetes</taxon>
        <taxon>Agaricomycetidae</taxon>
        <taxon>Agaricales</taxon>
        <taxon>Agaricineae</taxon>
        <taxon>Strophariaceae</taxon>
        <taxon>Agrocybe</taxon>
    </lineage>
</organism>
<dbReference type="PANTHER" id="PTHR31252:SF11">
    <property type="entry name" value="DUF4419 DOMAIN-CONTAINING PROTEIN"/>
    <property type="match status" value="1"/>
</dbReference>
<dbReference type="AlphaFoldDB" id="A0A8H4QYD2"/>
<name>A0A8H4QYD2_9AGAR</name>
<evidence type="ECO:0000313" key="2">
    <source>
        <dbReference type="Proteomes" id="UP000521872"/>
    </source>
</evidence>
<dbReference type="PANTHER" id="PTHR31252">
    <property type="entry name" value="DUF4419 DOMAIN-CONTAINING PROTEIN"/>
    <property type="match status" value="1"/>
</dbReference>
<keyword evidence="2" id="KW-1185">Reference proteome</keyword>
<accession>A0A8H4QYD2</accession>
<dbReference type="Pfam" id="PF14388">
    <property type="entry name" value="DUF4419"/>
    <property type="match status" value="1"/>
</dbReference>